<name>A0ABS0JY23_9ACTN</name>
<gene>
    <name evidence="1" type="ORF">IW249_001683</name>
</gene>
<protein>
    <submittedName>
        <fullName evidence="1">Uncharacterized protein</fullName>
    </submittedName>
</protein>
<keyword evidence="2" id="KW-1185">Reference proteome</keyword>
<organism evidence="1 2">
    <name type="scientific">Micromonospora vinacea</name>
    <dbReference type="NCBI Taxonomy" id="709878"/>
    <lineage>
        <taxon>Bacteria</taxon>
        <taxon>Bacillati</taxon>
        <taxon>Actinomycetota</taxon>
        <taxon>Actinomycetes</taxon>
        <taxon>Micromonosporales</taxon>
        <taxon>Micromonosporaceae</taxon>
        <taxon>Micromonospora</taxon>
    </lineage>
</organism>
<reference evidence="1 2" key="1">
    <citation type="submission" date="2020-11" db="EMBL/GenBank/DDBJ databases">
        <title>Sequencing the genomes of 1000 actinobacteria strains.</title>
        <authorList>
            <person name="Klenk H.-P."/>
        </authorList>
    </citation>
    <scope>NUCLEOTIDE SEQUENCE [LARGE SCALE GENOMIC DNA]</scope>
    <source>
        <strain evidence="1 2">DSM 101695</strain>
    </source>
</reference>
<evidence type="ECO:0000313" key="1">
    <source>
        <dbReference type="EMBL" id="MBG6101269.1"/>
    </source>
</evidence>
<dbReference type="Proteomes" id="UP000631791">
    <property type="component" value="Unassembled WGS sequence"/>
</dbReference>
<proteinExistence type="predicted"/>
<evidence type="ECO:0000313" key="2">
    <source>
        <dbReference type="Proteomes" id="UP000631791"/>
    </source>
</evidence>
<sequence length="36" mass="4199">MRTEARMTLDGAAEAMQWSRHWFELYVGLESAAARR</sequence>
<accession>A0ABS0JY23</accession>
<dbReference type="EMBL" id="JADOTY010000001">
    <property type="protein sequence ID" value="MBG6101269.1"/>
    <property type="molecule type" value="Genomic_DNA"/>
</dbReference>
<comment type="caution">
    <text evidence="1">The sequence shown here is derived from an EMBL/GenBank/DDBJ whole genome shotgun (WGS) entry which is preliminary data.</text>
</comment>